<dbReference type="Proteomes" id="UP000006698">
    <property type="component" value="Chromosome"/>
</dbReference>
<name>A0AB72VFM6_CORGB</name>
<protein>
    <submittedName>
        <fullName evidence="1">Uncharacterized protein</fullName>
    </submittedName>
</protein>
<proteinExistence type="predicted"/>
<organism evidence="1">
    <name type="scientific">Corynebacterium glutamicum (strain R)</name>
    <dbReference type="NCBI Taxonomy" id="340322"/>
    <lineage>
        <taxon>Bacteria</taxon>
        <taxon>Bacillati</taxon>
        <taxon>Actinomycetota</taxon>
        <taxon>Actinomycetes</taxon>
        <taxon>Mycobacteriales</taxon>
        <taxon>Corynebacteriaceae</taxon>
        <taxon>Corynebacterium</taxon>
    </lineage>
</organism>
<reference evidence="1" key="1">
    <citation type="journal article" date="2007" name="Microbiology">
        <title>Comparative analysis of the Corynebacterium glutamicum group and complete genome sequence of strain R.</title>
        <authorList>
            <person name="Yukawa H."/>
            <person name="Omumasaba C.A."/>
            <person name="Nonaka H."/>
            <person name="Kos P."/>
            <person name="Okai N."/>
            <person name="Suzuki N."/>
            <person name="Suda M."/>
            <person name="Tsuge Y."/>
            <person name="Watanabe J."/>
            <person name="Ikeda Y."/>
            <person name="Vertes A.A."/>
            <person name="Inui M."/>
        </authorList>
    </citation>
    <scope>NUCLEOTIDE SEQUENCE</scope>
    <source>
        <strain evidence="1">R</strain>
    </source>
</reference>
<gene>
    <name evidence="1" type="ordered locus">cgR_6132</name>
</gene>
<accession>A0AB72VFM6</accession>
<dbReference type="KEGG" id="cgt:cgR_6132"/>
<evidence type="ECO:0000313" key="1">
    <source>
        <dbReference type="EMBL" id="BAQ21194.1"/>
    </source>
</evidence>
<dbReference type="AlphaFoldDB" id="A0AB72VFM6"/>
<sequence length="64" mass="7101">MKNTEWGELIRHLRLEAVHEDLRDPRLQNLTILATGMHHGMASGLCHRVQTSANVIGSTLDGAQ</sequence>
<dbReference type="EMBL" id="AP009044">
    <property type="protein sequence ID" value="BAQ21194.1"/>
    <property type="molecule type" value="Genomic_DNA"/>
</dbReference>